<feature type="transmembrane region" description="Helical" evidence="13">
    <location>
        <begin position="331"/>
        <end position="352"/>
    </location>
</feature>
<dbReference type="PANTHER" id="PTHR11003">
    <property type="entry name" value="POTASSIUM CHANNEL, SUBFAMILY K"/>
    <property type="match status" value="1"/>
</dbReference>
<feature type="domain" description="Potassium channel" evidence="14">
    <location>
        <begin position="285"/>
        <end position="356"/>
    </location>
</feature>
<sequence length="382" mass="44554">MRHNEKIFANKSTKLVHNAQQQISQTASGAKAVRHLMSYAENLSHVFEENNSSRAQKTVIKLRRRPPLYIRFTVNAYHKYGLKHIILVLFFLFYIFFGALLFLVIEAPYQNELKYRWEKKIAVNRKLFTDDMMKDFFNNSRFLLYIKGRTTHILTYLEYYEKSLNIRWTEQKLTWNYWNSVLFAGTICTTIGYGHIYPSTNAGRILTMVYSLGGIPLVLLLLQDLGNLLTIFMKYPWFQFKRFLRRALRLITKQSLSEIAFIEMEERNNLRIFDVPIPVAVGLVVIWLWICSSVFCYLDKRWTFLEAFYFFFISLSTIGLGDMVPSSPNTLISMFGLIVFGLSLVSMVLNLLQSKMRSTYEGQKISTEGETIFGPALGIIQV</sequence>
<feature type="transmembrane region" description="Helical" evidence="13">
    <location>
        <begin position="277"/>
        <end position="298"/>
    </location>
</feature>
<evidence type="ECO:0000256" key="11">
    <source>
        <dbReference type="ARBA" id="ARBA00023303"/>
    </source>
</evidence>
<evidence type="ECO:0000256" key="8">
    <source>
        <dbReference type="ARBA" id="ARBA00022989"/>
    </source>
</evidence>
<dbReference type="Proteomes" id="UP000038040">
    <property type="component" value="Unplaced"/>
</dbReference>
<evidence type="ECO:0000256" key="2">
    <source>
        <dbReference type="ARBA" id="ARBA00006666"/>
    </source>
</evidence>
<keyword evidence="11 12" id="KW-0407">Ion channel</keyword>
<feature type="transmembrane region" description="Helical" evidence="13">
    <location>
        <begin position="85"/>
        <end position="105"/>
    </location>
</feature>
<evidence type="ECO:0000259" key="14">
    <source>
        <dbReference type="Pfam" id="PF07885"/>
    </source>
</evidence>
<dbReference type="GO" id="GO:0022841">
    <property type="term" value="F:potassium ion leak channel activity"/>
    <property type="evidence" value="ECO:0007669"/>
    <property type="project" value="TreeGrafter"/>
</dbReference>
<reference evidence="18" key="1">
    <citation type="submission" date="2017-02" db="UniProtKB">
        <authorList>
            <consortium name="WormBaseParasite"/>
        </authorList>
    </citation>
    <scope>IDENTIFICATION</scope>
</reference>
<gene>
    <name evidence="15" type="ORF">DME_LOCUS4522</name>
</gene>
<dbReference type="InterPro" id="IPR003280">
    <property type="entry name" value="2pore_dom_K_chnl"/>
</dbReference>
<keyword evidence="4" id="KW-0633">Potassium transport</keyword>
<dbReference type="Proteomes" id="UP000274756">
    <property type="component" value="Unassembled WGS sequence"/>
</dbReference>
<evidence type="ECO:0000256" key="3">
    <source>
        <dbReference type="ARBA" id="ARBA00022448"/>
    </source>
</evidence>
<evidence type="ECO:0000256" key="1">
    <source>
        <dbReference type="ARBA" id="ARBA00004141"/>
    </source>
</evidence>
<evidence type="ECO:0000313" key="16">
    <source>
        <dbReference type="Proteomes" id="UP000038040"/>
    </source>
</evidence>
<feature type="domain" description="Potassium channel" evidence="14">
    <location>
        <begin position="166"/>
        <end position="230"/>
    </location>
</feature>
<dbReference type="GO" id="GO:0005886">
    <property type="term" value="C:plasma membrane"/>
    <property type="evidence" value="ECO:0007669"/>
    <property type="project" value="TreeGrafter"/>
</dbReference>
<feature type="transmembrane region" description="Helical" evidence="13">
    <location>
        <begin position="307"/>
        <end position="325"/>
    </location>
</feature>
<comment type="similarity">
    <text evidence="2 12">Belongs to the two pore domain potassium channel (TC 1.A.1.8) family.</text>
</comment>
<dbReference type="STRING" id="318479.A0A0N4U0S2"/>
<dbReference type="InterPro" id="IPR003092">
    <property type="entry name" value="2pore_dom_K_chnl_TASK"/>
</dbReference>
<evidence type="ECO:0000313" key="15">
    <source>
        <dbReference type="EMBL" id="VDN54549.1"/>
    </source>
</evidence>
<dbReference type="OrthoDB" id="297496at2759"/>
<evidence type="ECO:0000313" key="18">
    <source>
        <dbReference type="WBParaSite" id="DME_0000016201-mRNA-1"/>
    </source>
</evidence>
<dbReference type="SUPFAM" id="SSF81324">
    <property type="entry name" value="Voltage-gated potassium channels"/>
    <property type="match status" value="2"/>
</dbReference>
<keyword evidence="6" id="KW-0631">Potassium channel</keyword>
<reference evidence="15 17" key="2">
    <citation type="submission" date="2018-11" db="EMBL/GenBank/DDBJ databases">
        <authorList>
            <consortium name="Pathogen Informatics"/>
        </authorList>
    </citation>
    <scope>NUCLEOTIDE SEQUENCE [LARGE SCALE GENOMIC DNA]</scope>
</reference>
<evidence type="ECO:0000256" key="4">
    <source>
        <dbReference type="ARBA" id="ARBA00022538"/>
    </source>
</evidence>
<evidence type="ECO:0000256" key="5">
    <source>
        <dbReference type="ARBA" id="ARBA00022692"/>
    </source>
</evidence>
<dbReference type="EMBL" id="UYYG01001150">
    <property type="protein sequence ID" value="VDN54549.1"/>
    <property type="molecule type" value="Genomic_DNA"/>
</dbReference>
<dbReference type="Gene3D" id="1.10.287.70">
    <property type="match status" value="1"/>
</dbReference>
<evidence type="ECO:0000256" key="10">
    <source>
        <dbReference type="ARBA" id="ARBA00023136"/>
    </source>
</evidence>
<proteinExistence type="inferred from homology"/>
<evidence type="ECO:0000256" key="12">
    <source>
        <dbReference type="RuleBase" id="RU003857"/>
    </source>
</evidence>
<evidence type="ECO:0000256" key="9">
    <source>
        <dbReference type="ARBA" id="ARBA00023065"/>
    </source>
</evidence>
<comment type="subcellular location">
    <subcellularLocation>
        <location evidence="1">Membrane</location>
        <topology evidence="1">Multi-pass membrane protein</topology>
    </subcellularLocation>
</comment>
<evidence type="ECO:0000256" key="13">
    <source>
        <dbReference type="SAM" id="Phobius"/>
    </source>
</evidence>
<evidence type="ECO:0000256" key="7">
    <source>
        <dbReference type="ARBA" id="ARBA00022958"/>
    </source>
</evidence>
<organism evidence="16 18">
    <name type="scientific">Dracunculus medinensis</name>
    <name type="common">Guinea worm</name>
    <dbReference type="NCBI Taxonomy" id="318479"/>
    <lineage>
        <taxon>Eukaryota</taxon>
        <taxon>Metazoa</taxon>
        <taxon>Ecdysozoa</taxon>
        <taxon>Nematoda</taxon>
        <taxon>Chromadorea</taxon>
        <taxon>Rhabditida</taxon>
        <taxon>Spirurina</taxon>
        <taxon>Dracunculoidea</taxon>
        <taxon>Dracunculidae</taxon>
        <taxon>Dracunculus</taxon>
    </lineage>
</organism>
<name>A0A0N4U0S2_DRAME</name>
<dbReference type="InterPro" id="IPR013099">
    <property type="entry name" value="K_chnl_dom"/>
</dbReference>
<evidence type="ECO:0000256" key="6">
    <source>
        <dbReference type="ARBA" id="ARBA00022826"/>
    </source>
</evidence>
<keyword evidence="9 12" id="KW-0406">Ion transport</keyword>
<dbReference type="AlphaFoldDB" id="A0A0N4U0S2"/>
<keyword evidence="10 13" id="KW-0472">Membrane</keyword>
<keyword evidence="5 12" id="KW-0812">Transmembrane</keyword>
<evidence type="ECO:0000313" key="17">
    <source>
        <dbReference type="Proteomes" id="UP000274756"/>
    </source>
</evidence>
<keyword evidence="8 13" id="KW-1133">Transmembrane helix</keyword>
<feature type="transmembrane region" description="Helical" evidence="13">
    <location>
        <begin position="177"/>
        <end position="197"/>
    </location>
</feature>
<dbReference type="PANTHER" id="PTHR11003:SF240">
    <property type="entry name" value="POTASSIUM CHANNEL DOMAIN-CONTAINING PROTEIN"/>
    <property type="match status" value="1"/>
</dbReference>
<protein>
    <submittedName>
        <fullName evidence="18">Ion channel</fullName>
    </submittedName>
</protein>
<keyword evidence="3 12" id="KW-0813">Transport</keyword>
<dbReference type="WBParaSite" id="DME_0000016201-mRNA-1">
    <property type="protein sequence ID" value="DME_0000016201-mRNA-1"/>
    <property type="gene ID" value="DME_0000016201"/>
</dbReference>
<dbReference type="GO" id="GO:0015271">
    <property type="term" value="F:outward rectifier potassium channel activity"/>
    <property type="evidence" value="ECO:0007669"/>
    <property type="project" value="TreeGrafter"/>
</dbReference>
<feature type="transmembrane region" description="Helical" evidence="13">
    <location>
        <begin position="209"/>
        <end position="233"/>
    </location>
</feature>
<dbReference type="PRINTS" id="PR01333">
    <property type="entry name" value="2POREKCHANEL"/>
</dbReference>
<keyword evidence="17" id="KW-1185">Reference proteome</keyword>
<dbReference type="GO" id="GO:0030322">
    <property type="term" value="P:stabilization of membrane potential"/>
    <property type="evidence" value="ECO:0007669"/>
    <property type="project" value="TreeGrafter"/>
</dbReference>
<dbReference type="PRINTS" id="PR01095">
    <property type="entry name" value="TASKCHANNEL"/>
</dbReference>
<keyword evidence="7" id="KW-0630">Potassium</keyword>
<accession>A0A0N4U0S2</accession>
<dbReference type="Pfam" id="PF07885">
    <property type="entry name" value="Ion_trans_2"/>
    <property type="match status" value="2"/>
</dbReference>